<dbReference type="PANTHER" id="PTHR30001">
    <property type="entry name" value="RIBONUCLEASE"/>
    <property type="match status" value="1"/>
</dbReference>
<dbReference type="GO" id="GO:0005524">
    <property type="term" value="F:ATP binding"/>
    <property type="evidence" value="ECO:0007669"/>
    <property type="project" value="InterPro"/>
</dbReference>
<dbReference type="GO" id="GO:0004521">
    <property type="term" value="F:RNA endonuclease activity"/>
    <property type="evidence" value="ECO:0007669"/>
    <property type="project" value="EnsemblPlants"/>
</dbReference>
<dbReference type="InterPro" id="IPR002044">
    <property type="entry name" value="CBM20"/>
</dbReference>
<dbReference type="InterPro" id="IPR013784">
    <property type="entry name" value="Carb-bd-like_fold"/>
</dbReference>
<feature type="region of interest" description="Disordered" evidence="10">
    <location>
        <begin position="449"/>
        <end position="475"/>
    </location>
</feature>
<dbReference type="Gramene" id="Ma03_t14470.3">
    <property type="protein sequence ID" value="Ma03_p14470.3"/>
    <property type="gene ID" value="Ma03_g14470"/>
</dbReference>
<dbReference type="Gene3D" id="2.60.40.10">
    <property type="entry name" value="Immunoglobulins"/>
    <property type="match status" value="1"/>
</dbReference>
<dbReference type="GO" id="GO:0003723">
    <property type="term" value="F:RNA binding"/>
    <property type="evidence" value="ECO:0007669"/>
    <property type="project" value="UniProtKB-KW"/>
</dbReference>
<dbReference type="GO" id="GO:0009658">
    <property type="term" value="P:chloroplast organization"/>
    <property type="evidence" value="ECO:0007669"/>
    <property type="project" value="EnsemblPlants"/>
</dbReference>
<evidence type="ECO:0000256" key="7">
    <source>
        <dbReference type="ARBA" id="ARBA00022842"/>
    </source>
</evidence>
<protein>
    <submittedName>
        <fullName evidence="13">(wild Malaysian banana) hypothetical protein</fullName>
    </submittedName>
</protein>
<dbReference type="GO" id="GO:0016020">
    <property type="term" value="C:membrane"/>
    <property type="evidence" value="ECO:0007669"/>
    <property type="project" value="InterPro"/>
</dbReference>
<evidence type="ECO:0000256" key="1">
    <source>
        <dbReference type="ARBA" id="ARBA00001946"/>
    </source>
</evidence>
<feature type="region of interest" description="Disordered" evidence="10">
    <location>
        <begin position="284"/>
        <end position="303"/>
    </location>
</feature>
<dbReference type="GO" id="GO:1901259">
    <property type="term" value="P:chloroplast rRNA processing"/>
    <property type="evidence" value="ECO:0007669"/>
    <property type="project" value="EnsemblPlants"/>
</dbReference>
<dbReference type="GO" id="GO:0005737">
    <property type="term" value="C:cytoplasm"/>
    <property type="evidence" value="ECO:0000318"/>
    <property type="project" value="GO_Central"/>
</dbReference>
<dbReference type="PROSITE" id="PS51256">
    <property type="entry name" value="GS"/>
    <property type="match status" value="1"/>
</dbReference>
<dbReference type="FunCoup" id="A0A804IC08">
    <property type="interactions" value="507"/>
</dbReference>
<keyword evidence="5" id="KW-0255">Endonuclease</keyword>
<evidence type="ECO:0000313" key="14">
    <source>
        <dbReference type="EnsemblPlants" id="Ma03_p14470.3"/>
    </source>
</evidence>
<organism evidence="14 15">
    <name type="scientific">Musa acuminata subsp. malaccensis</name>
    <name type="common">Wild banana</name>
    <name type="synonym">Musa malaccensis</name>
    <dbReference type="NCBI Taxonomy" id="214687"/>
    <lineage>
        <taxon>Eukaryota</taxon>
        <taxon>Viridiplantae</taxon>
        <taxon>Streptophyta</taxon>
        <taxon>Embryophyta</taxon>
        <taxon>Tracheophyta</taxon>
        <taxon>Spermatophyta</taxon>
        <taxon>Magnoliopsida</taxon>
        <taxon>Liliopsida</taxon>
        <taxon>Zingiberales</taxon>
        <taxon>Musaceae</taxon>
        <taxon>Musa</taxon>
    </lineage>
</organism>
<dbReference type="GO" id="GO:0006364">
    <property type="term" value="P:rRNA processing"/>
    <property type="evidence" value="ECO:0000318"/>
    <property type="project" value="GO_Central"/>
</dbReference>
<name>A0A804IC08_MUSAM</name>
<evidence type="ECO:0000256" key="9">
    <source>
        <dbReference type="ARBA" id="ARBA00023436"/>
    </source>
</evidence>
<dbReference type="InterPro" id="IPR019307">
    <property type="entry name" value="RNA-bd_AU-1/RNase_E/G"/>
</dbReference>
<keyword evidence="7" id="KW-0460">Magnesium</keyword>
<dbReference type="GO" id="GO:0004675">
    <property type="term" value="F:transmembrane receptor protein serine/threonine kinase activity"/>
    <property type="evidence" value="ECO:0007669"/>
    <property type="project" value="InterPro"/>
</dbReference>
<gene>
    <name evidence="13" type="ORF">GSMUA_218110.1</name>
</gene>
<dbReference type="GO" id="GO:0046872">
    <property type="term" value="F:metal ion binding"/>
    <property type="evidence" value="ECO:0007669"/>
    <property type="project" value="UniProtKB-KW"/>
</dbReference>
<evidence type="ECO:0000256" key="8">
    <source>
        <dbReference type="ARBA" id="ARBA00022884"/>
    </source>
</evidence>
<dbReference type="Pfam" id="PF00686">
    <property type="entry name" value="CBM_20"/>
    <property type="match status" value="1"/>
</dbReference>
<evidence type="ECO:0000259" key="12">
    <source>
        <dbReference type="PROSITE" id="PS51256"/>
    </source>
</evidence>
<dbReference type="InterPro" id="IPR013783">
    <property type="entry name" value="Ig-like_fold"/>
</dbReference>
<evidence type="ECO:0000256" key="2">
    <source>
        <dbReference type="ARBA" id="ARBA00005522"/>
    </source>
</evidence>
<proteinExistence type="inferred from homology"/>
<keyword evidence="4" id="KW-0479">Metal-binding</keyword>
<dbReference type="Pfam" id="PF10150">
    <property type="entry name" value="RNase_E_G"/>
    <property type="match status" value="1"/>
</dbReference>
<dbReference type="SUPFAM" id="SSF50249">
    <property type="entry name" value="Nucleic acid-binding proteins"/>
    <property type="match status" value="1"/>
</dbReference>
<dbReference type="InterPro" id="IPR012340">
    <property type="entry name" value="NA-bd_OB-fold"/>
</dbReference>
<dbReference type="GO" id="GO:0004540">
    <property type="term" value="F:RNA nuclease activity"/>
    <property type="evidence" value="ECO:0000318"/>
    <property type="project" value="GO_Central"/>
</dbReference>
<dbReference type="NCBIfam" id="TIGR00757">
    <property type="entry name" value="RNaseEG"/>
    <property type="match status" value="1"/>
</dbReference>
<dbReference type="InParanoid" id="A0A804IC08"/>
<dbReference type="InterPro" id="IPR004659">
    <property type="entry name" value="RNase_E/G"/>
</dbReference>
<dbReference type="InterPro" id="IPR003605">
    <property type="entry name" value="GS_dom"/>
</dbReference>
<dbReference type="GO" id="GO:0010239">
    <property type="term" value="P:chloroplast mRNA processing"/>
    <property type="evidence" value="ECO:0007669"/>
    <property type="project" value="EnsemblPlants"/>
</dbReference>
<dbReference type="EnsemblPlants" id="Ma03_t14470.3">
    <property type="protein sequence ID" value="Ma03_p14470.3"/>
    <property type="gene ID" value="Ma03_g14470"/>
</dbReference>
<evidence type="ECO:0000256" key="4">
    <source>
        <dbReference type="ARBA" id="ARBA00022723"/>
    </source>
</evidence>
<comment type="similarity">
    <text evidence="2">Belongs to the RNase E/G family.</text>
</comment>
<dbReference type="EMBL" id="HG996468">
    <property type="protein sequence ID" value="CAG1850225.1"/>
    <property type="molecule type" value="Genomic_DNA"/>
</dbReference>
<feature type="domain" description="CBM20" evidence="11">
    <location>
        <begin position="104"/>
        <end position="214"/>
    </location>
</feature>
<accession>A0A804IC08</accession>
<dbReference type="GO" id="GO:0016787">
    <property type="term" value="F:hydrolase activity"/>
    <property type="evidence" value="ECO:0007669"/>
    <property type="project" value="UniProtKB-KW"/>
</dbReference>
<evidence type="ECO:0000256" key="5">
    <source>
        <dbReference type="ARBA" id="ARBA00022759"/>
    </source>
</evidence>
<dbReference type="SUPFAM" id="SSF49452">
    <property type="entry name" value="Starch-binding domain-like"/>
    <property type="match status" value="1"/>
</dbReference>
<dbReference type="GO" id="GO:2001070">
    <property type="term" value="F:starch binding"/>
    <property type="evidence" value="ECO:0007669"/>
    <property type="project" value="InterPro"/>
</dbReference>
<dbReference type="FunFam" id="2.60.40.10:FF:001568">
    <property type="entry name" value="Ribonuclease E/G-like protein, chloroplastic"/>
    <property type="match status" value="1"/>
</dbReference>
<dbReference type="Gene3D" id="2.40.50.140">
    <property type="entry name" value="Nucleic acid-binding proteins"/>
    <property type="match status" value="1"/>
</dbReference>
<keyword evidence="8" id="KW-0694">RNA-binding</keyword>
<dbReference type="OMA" id="VRDSWMR"/>
<dbReference type="PANTHER" id="PTHR30001:SF1">
    <property type="entry name" value="RIBONUCLEASE E_G-LIKE PROTEIN, CHLOROPLASTIC"/>
    <property type="match status" value="1"/>
</dbReference>
<keyword evidence="6" id="KW-0378">Hydrolase</keyword>
<dbReference type="Proteomes" id="UP000012960">
    <property type="component" value="Unplaced"/>
</dbReference>
<keyword evidence="15" id="KW-1185">Reference proteome</keyword>
<feature type="compositionally biased region" description="Basic and acidic residues" evidence="10">
    <location>
        <begin position="458"/>
        <end position="472"/>
    </location>
</feature>
<evidence type="ECO:0000259" key="11">
    <source>
        <dbReference type="PROSITE" id="PS51166"/>
    </source>
</evidence>
<comment type="function">
    <text evidence="9">Involved in intercistronic processing of primary transcripts from chloroplast operons. The endonucleolytic activity of the enzyme depends on the number of phosphates at the 5' end, is inhibited by structured RNA, and preferentially cleaves A/U-rich sequences.</text>
</comment>
<keyword evidence="3" id="KW-0540">Nuclease</keyword>
<sequence length="1032" mass="115972">MATPIAPPLCLRNPGGIQTRSSMELWEACHLLPLGRRRGVDHYLRFGSPGRLLPPYVLSLSHMLSGYNWQWMLQQNEMKAIFCPGISSHLSGTLISPMDGDSAITCKGVQKVLWSVKADIEDGYLLFITGDPVSLGCWEPDMAIRLSRCRGHANLWTSEIKVPCGIHFKYNYFIKDKKQRSRDPVWRLGPEFSLSIPSRGGENEVIVVRDCWMRTRIQGPPVPSWGSWMLDVDFPDNHIMHESYRASSAGELEILGSLNGASLLDEHSSEDCMPKEDRKLLDMDTKKNSEGSEEKLSEQEQPVEEPWLLRSTLLSFSDSGELGDAISQEEQQPEKGLGKLHEIEKMSPKDDHKLVHIDEPASTVILINSSGCTMQRIAVLEDDKLVELLLEPVKNNVQCDSIYLGVLTKLVPHMGGAFVDIGISRPSFMDVKRNREPFVYPPFHNEIERESANNSNRLEPKVNTENHGHDQPYDEDDMSDELLDVDHLDEHEVADELDVSDANEMNMNDDIIEYNGVVDSEENSEEHGIHIEDEYMDDFLPLATTSSNSSGLPLLIRRSLRNSDVIGKDKNKWGHVREGTKVIVQVVKEGLGTKGPALTAYPNLRSRFWILITRCDRIGVSKKITGAERTRLKVIAKTLQPPGFGLTVRTVAAGHSLDELKKDLDGLISTWKGIIEHAKSAALAAEEGVEDAVPVMLHRAMGQTLSVVQDYFNEKVKSMAVDSPRTYHEVTSYLQEIAPDLCNRVELYDKRIPIFDEYNIEEEINSILSKRVPLSNGGYLVIEQTEALVSVDVNGGQCMLGEGTSQEKAVLDVNLAAVKQIARELRLRDIGGIIVVDFIDMVDESNRRLVYEEMKKAVERDRSTVRVSELSKLGLMEITRKRVRPSVTFMISEPCTCCHATGRVEALETSFSKIEHEICRLLAVSNQKPDPDNAKSWPRFVLRVDRYMCNYLTSGKRTKLAVLSSCLKVWILLKVARGFPRGTFEVKPFADDKASEAKQVAISRLRPAEAAAYISSTKLTLFPVKKWKSRKK</sequence>
<evidence type="ECO:0000256" key="6">
    <source>
        <dbReference type="ARBA" id="ARBA00022801"/>
    </source>
</evidence>
<evidence type="ECO:0000313" key="15">
    <source>
        <dbReference type="Proteomes" id="UP000012960"/>
    </source>
</evidence>
<dbReference type="AlphaFoldDB" id="A0A804IC08"/>
<dbReference type="PROSITE" id="PS51166">
    <property type="entry name" value="CBM20"/>
    <property type="match status" value="1"/>
</dbReference>
<comment type="cofactor">
    <cofactor evidence="1">
        <name>Mg(2+)</name>
        <dbReference type="ChEBI" id="CHEBI:18420"/>
    </cofactor>
</comment>
<feature type="compositionally biased region" description="Basic and acidic residues" evidence="10">
    <location>
        <begin position="284"/>
        <end position="298"/>
    </location>
</feature>
<feature type="domain" description="GS" evidence="12">
    <location>
        <begin position="534"/>
        <end position="563"/>
    </location>
</feature>
<evidence type="ECO:0000313" key="13">
    <source>
        <dbReference type="EMBL" id="CAG1850225.1"/>
    </source>
</evidence>
<evidence type="ECO:0000256" key="10">
    <source>
        <dbReference type="SAM" id="MobiDB-lite"/>
    </source>
</evidence>
<evidence type="ECO:0000256" key="3">
    <source>
        <dbReference type="ARBA" id="ARBA00022722"/>
    </source>
</evidence>
<reference evidence="14" key="2">
    <citation type="submission" date="2021-05" db="UniProtKB">
        <authorList>
            <consortium name="EnsemblPlants"/>
        </authorList>
    </citation>
    <scope>IDENTIFICATION</scope>
    <source>
        <strain evidence="14">subsp. malaccensis</strain>
    </source>
</reference>
<dbReference type="GO" id="GO:0009507">
    <property type="term" value="C:chloroplast"/>
    <property type="evidence" value="ECO:0007669"/>
    <property type="project" value="EnsemblPlants"/>
</dbReference>
<reference evidence="13" key="1">
    <citation type="submission" date="2021-03" db="EMBL/GenBank/DDBJ databases">
        <authorList>
            <consortium name="Genoscope - CEA"/>
            <person name="William W."/>
        </authorList>
    </citation>
    <scope>NUCLEOTIDE SEQUENCE</scope>
    <source>
        <strain evidence="13">Doubled-haploid Pahang</strain>
    </source>
</reference>